<evidence type="ECO:0000256" key="6">
    <source>
        <dbReference type="ARBA" id="ARBA00024536"/>
    </source>
</evidence>
<organism evidence="9 10">
    <name type="scientific">Glutamicibacter nicotianae</name>
    <name type="common">Arthrobacter nicotianae</name>
    <dbReference type="NCBI Taxonomy" id="37929"/>
    <lineage>
        <taxon>Bacteria</taxon>
        <taxon>Bacillati</taxon>
        <taxon>Actinomycetota</taxon>
        <taxon>Actinomycetes</taxon>
        <taxon>Micrococcales</taxon>
        <taxon>Micrococcaceae</taxon>
        <taxon>Glutamicibacter</taxon>
    </lineage>
</organism>
<dbReference type="HAMAP" id="MF_00323">
    <property type="entry name" value="Ferrochelatase"/>
    <property type="match status" value="1"/>
</dbReference>
<feature type="binding site" evidence="7">
    <location>
        <position position="63"/>
    </location>
    <ligand>
        <name>Fe-coproporphyrin III</name>
        <dbReference type="ChEBI" id="CHEBI:68438"/>
    </ligand>
</feature>
<dbReference type="EMBL" id="BJNE01000004">
    <property type="protein sequence ID" value="GEC12163.1"/>
    <property type="molecule type" value="Genomic_DNA"/>
</dbReference>
<reference evidence="9 10" key="1">
    <citation type="submission" date="2019-06" db="EMBL/GenBank/DDBJ databases">
        <title>Whole genome shotgun sequence of Glutamicibacter nicotianae NBRC 14234.</title>
        <authorList>
            <person name="Hosoyama A."/>
            <person name="Uohara A."/>
            <person name="Ohji S."/>
            <person name="Ichikawa N."/>
        </authorList>
    </citation>
    <scope>NUCLEOTIDE SEQUENCE [LARGE SCALE GENOMIC DNA]</scope>
    <source>
        <strain evidence="9 10">NBRC 14234</strain>
    </source>
</reference>
<name>A0ABQ0RK34_GLUNI</name>
<keyword evidence="7" id="KW-0479">Metal-binding</keyword>
<evidence type="ECO:0000256" key="7">
    <source>
        <dbReference type="HAMAP-Rule" id="MF_00323"/>
    </source>
</evidence>
<evidence type="ECO:0000313" key="10">
    <source>
        <dbReference type="Proteomes" id="UP000316242"/>
    </source>
</evidence>
<dbReference type="CDD" id="cd03411">
    <property type="entry name" value="Ferrochelatase_N"/>
    <property type="match status" value="1"/>
</dbReference>
<comment type="subcellular location">
    <subcellularLocation>
        <location evidence="7">Cytoplasm</location>
    </subcellularLocation>
</comment>
<evidence type="ECO:0000256" key="3">
    <source>
        <dbReference type="ARBA" id="ARBA00023133"/>
    </source>
</evidence>
<keyword evidence="5 7" id="KW-0627">Porphyrin biosynthesis</keyword>
<dbReference type="Pfam" id="PF00762">
    <property type="entry name" value="Ferrochelatase"/>
    <property type="match status" value="1"/>
</dbReference>
<evidence type="ECO:0000256" key="8">
    <source>
        <dbReference type="RuleBase" id="RU004185"/>
    </source>
</evidence>
<keyword evidence="2 7" id="KW-0408">Iron</keyword>
<dbReference type="SUPFAM" id="SSF53800">
    <property type="entry name" value="Chelatase"/>
    <property type="match status" value="1"/>
</dbReference>
<dbReference type="PANTHER" id="PTHR11108:SF1">
    <property type="entry name" value="FERROCHELATASE, MITOCHONDRIAL"/>
    <property type="match status" value="1"/>
</dbReference>
<feature type="binding site" evidence="7">
    <location>
        <position position="287"/>
    </location>
    <ligand>
        <name>Fe(2+)</name>
        <dbReference type="ChEBI" id="CHEBI:29033"/>
    </ligand>
</feature>
<dbReference type="PANTHER" id="PTHR11108">
    <property type="entry name" value="FERROCHELATASE"/>
    <property type="match status" value="1"/>
</dbReference>
<evidence type="ECO:0000256" key="1">
    <source>
        <dbReference type="ARBA" id="ARBA00004744"/>
    </source>
</evidence>
<sequence length="381" mass="42128">MWKILMGNMSVAPFDAILLMSFGGPEKPADVLPFLQNVTRGRGIPDERLEEVGEHYYMFGGKSPINEQNQALLRALQDEFASRGIDAPLLWGNRNWEPYLAEVVGNHARMHGSRRFLAIDTSAYSSYSSCRQYREDFAGAVAALEAEGIEVMIDKVRQYYNHPGFAQAQLECLRRGLADLKRLVGSLDRSRHKILFVTHSIPTAMQKSSEKFTAGYQGQHEELMAWLSGELHGDEQLDAELVFCSRSGSAHTPWLEPDINDRMRELSESGTEAVLVVPLGFVSDHMEVKFDLDTEAAQTARELGMAFLRADSVGILPAFVSGLVDLVLERAAQVRGEHPEQRTISGSKALGPGSGACSRNCCEGTRGKNTVPNWNLDKPAS</sequence>
<comment type="pathway">
    <text evidence="1 7">Porphyrin-containing compound metabolism; protoheme biosynthesis.</text>
</comment>
<dbReference type="Gene3D" id="3.40.50.1400">
    <property type="match status" value="2"/>
</dbReference>
<comment type="function">
    <text evidence="7">Involved in coproporphyrin-dependent heme b biosynthesis. Catalyzes the insertion of ferrous iron into coproporphyrin III to form Fe-coproporphyrin III.</text>
</comment>
<protein>
    <recommendedName>
        <fullName evidence="7">Coproporphyrin III ferrochelatase</fullName>
        <ecNumber evidence="7">4.99.1.9</ecNumber>
    </recommendedName>
</protein>
<keyword evidence="3 7" id="KW-0350">Heme biosynthesis</keyword>
<comment type="catalytic activity">
    <reaction evidence="6">
        <text>Fe-coproporphyrin III + 2 H(+) = coproporphyrin III + Fe(2+)</text>
        <dbReference type="Rhea" id="RHEA:49572"/>
        <dbReference type="ChEBI" id="CHEBI:15378"/>
        <dbReference type="ChEBI" id="CHEBI:29033"/>
        <dbReference type="ChEBI" id="CHEBI:68438"/>
        <dbReference type="ChEBI" id="CHEBI:131725"/>
        <dbReference type="EC" id="4.99.1.9"/>
    </reaction>
    <physiologicalReaction direction="right-to-left" evidence="6">
        <dbReference type="Rhea" id="RHEA:49574"/>
    </physiologicalReaction>
</comment>
<gene>
    <name evidence="9" type="primary">hemH_2</name>
    <name evidence="7" type="synonym">cpfC</name>
    <name evidence="9" type="ORF">ANI01nite_13660</name>
</gene>
<evidence type="ECO:0000256" key="2">
    <source>
        <dbReference type="ARBA" id="ARBA00023004"/>
    </source>
</evidence>
<keyword evidence="4 7" id="KW-0456">Lyase</keyword>
<dbReference type="InterPro" id="IPR033659">
    <property type="entry name" value="Ferrochelatase_N"/>
</dbReference>
<proteinExistence type="inferred from homology"/>
<evidence type="ECO:0000256" key="5">
    <source>
        <dbReference type="ARBA" id="ARBA00023244"/>
    </source>
</evidence>
<dbReference type="Proteomes" id="UP000316242">
    <property type="component" value="Unassembled WGS sequence"/>
</dbReference>
<keyword evidence="7" id="KW-0963">Cytoplasm</keyword>
<comment type="caution">
    <text evidence="7">Lacks conserved residue(s) required for the propagation of feature annotation.</text>
</comment>
<dbReference type="InterPro" id="IPR001015">
    <property type="entry name" value="Ferrochelatase"/>
</dbReference>
<feature type="binding site" evidence="7">
    <location>
        <position position="199"/>
    </location>
    <ligand>
        <name>Fe(2+)</name>
        <dbReference type="ChEBI" id="CHEBI:29033"/>
    </ligand>
</feature>
<dbReference type="CDD" id="cd00419">
    <property type="entry name" value="Ferrochelatase_C"/>
    <property type="match status" value="1"/>
</dbReference>
<accession>A0ABQ0RK34</accession>
<dbReference type="EC" id="4.99.1.9" evidence="7"/>
<evidence type="ECO:0000256" key="4">
    <source>
        <dbReference type="ARBA" id="ARBA00023239"/>
    </source>
</evidence>
<dbReference type="InterPro" id="IPR033644">
    <property type="entry name" value="Ferrochelatase_C"/>
</dbReference>
<evidence type="ECO:0000313" key="9">
    <source>
        <dbReference type="EMBL" id="GEC12163.1"/>
    </source>
</evidence>
<keyword evidence="10" id="KW-1185">Reference proteome</keyword>
<comment type="caution">
    <text evidence="9">The sequence shown here is derived from an EMBL/GenBank/DDBJ whole genome shotgun (WGS) entry which is preliminary data.</text>
</comment>
<comment type="similarity">
    <text evidence="7 8">Belongs to the ferrochelatase family.</text>
</comment>
<feature type="binding site" evidence="7">
    <location>
        <position position="133"/>
    </location>
    <ligand>
        <name>Fe-coproporphyrin III</name>
        <dbReference type="ChEBI" id="CHEBI:68438"/>
    </ligand>
</feature>